<protein>
    <submittedName>
        <fullName evidence="1">Uncharacterized protein</fullName>
    </submittedName>
</protein>
<comment type="caution">
    <text evidence="1">The sequence shown here is derived from an EMBL/GenBank/DDBJ whole genome shotgun (WGS) entry which is preliminary data.</text>
</comment>
<accession>A0ABC8RT27</accession>
<keyword evidence="2" id="KW-1185">Reference proteome</keyword>
<evidence type="ECO:0000313" key="1">
    <source>
        <dbReference type="EMBL" id="CAK9147982.1"/>
    </source>
</evidence>
<name>A0ABC8RT27_9AQUA</name>
<gene>
    <name evidence="1" type="ORF">ILEXP_LOCUS15911</name>
</gene>
<evidence type="ECO:0000313" key="2">
    <source>
        <dbReference type="Proteomes" id="UP001642360"/>
    </source>
</evidence>
<dbReference type="EMBL" id="CAUOFW020001724">
    <property type="protein sequence ID" value="CAK9147982.1"/>
    <property type="molecule type" value="Genomic_DNA"/>
</dbReference>
<dbReference type="Proteomes" id="UP001642360">
    <property type="component" value="Unassembled WGS sequence"/>
</dbReference>
<reference evidence="1 2" key="1">
    <citation type="submission" date="2024-02" db="EMBL/GenBank/DDBJ databases">
        <authorList>
            <person name="Vignale AGUSTIN F."/>
            <person name="Sosa J E."/>
            <person name="Modenutti C."/>
        </authorList>
    </citation>
    <scope>NUCLEOTIDE SEQUENCE [LARGE SCALE GENOMIC DNA]</scope>
</reference>
<sequence length="132" mass="15024">MASLIMTESWKGLCLQSNMSAQRQPKQYVIDSIFVTLQFLPSDCMRNGSAMTLGFGCPLHEIFISLVYPYVVHGGSFSSWIFVLQCVTTIDSSETKIDAKSKHSNKQWLSMFISFMLSAKKKREKEIEKLLK</sequence>
<organism evidence="1 2">
    <name type="scientific">Ilex paraguariensis</name>
    <name type="common">yerba mate</name>
    <dbReference type="NCBI Taxonomy" id="185542"/>
    <lineage>
        <taxon>Eukaryota</taxon>
        <taxon>Viridiplantae</taxon>
        <taxon>Streptophyta</taxon>
        <taxon>Embryophyta</taxon>
        <taxon>Tracheophyta</taxon>
        <taxon>Spermatophyta</taxon>
        <taxon>Magnoliopsida</taxon>
        <taxon>eudicotyledons</taxon>
        <taxon>Gunneridae</taxon>
        <taxon>Pentapetalae</taxon>
        <taxon>asterids</taxon>
        <taxon>campanulids</taxon>
        <taxon>Aquifoliales</taxon>
        <taxon>Aquifoliaceae</taxon>
        <taxon>Ilex</taxon>
    </lineage>
</organism>
<dbReference type="AlphaFoldDB" id="A0ABC8RT27"/>
<proteinExistence type="predicted"/>